<evidence type="ECO:0000313" key="1">
    <source>
        <dbReference type="EMBL" id="KAK7411111.1"/>
    </source>
</evidence>
<gene>
    <name evidence="1" type="ORF">VNO78_02518</name>
</gene>
<reference evidence="1 2" key="1">
    <citation type="submission" date="2024-01" db="EMBL/GenBank/DDBJ databases">
        <title>The genomes of 5 underutilized Papilionoideae crops provide insights into root nodulation and disease resistanc.</title>
        <authorList>
            <person name="Jiang F."/>
        </authorList>
    </citation>
    <scope>NUCLEOTIDE SEQUENCE [LARGE SCALE GENOMIC DNA]</scope>
    <source>
        <strain evidence="1">DUOXIRENSHENG_FW03</strain>
        <tissue evidence="1">Leaves</tissue>
    </source>
</reference>
<protein>
    <submittedName>
        <fullName evidence="1">Uncharacterized protein</fullName>
    </submittedName>
</protein>
<dbReference type="EMBL" id="JAYMYS010000001">
    <property type="protein sequence ID" value="KAK7411111.1"/>
    <property type="molecule type" value="Genomic_DNA"/>
</dbReference>
<evidence type="ECO:0000313" key="2">
    <source>
        <dbReference type="Proteomes" id="UP001386955"/>
    </source>
</evidence>
<organism evidence="1 2">
    <name type="scientific">Psophocarpus tetragonolobus</name>
    <name type="common">Winged bean</name>
    <name type="synonym">Dolichos tetragonolobus</name>
    <dbReference type="NCBI Taxonomy" id="3891"/>
    <lineage>
        <taxon>Eukaryota</taxon>
        <taxon>Viridiplantae</taxon>
        <taxon>Streptophyta</taxon>
        <taxon>Embryophyta</taxon>
        <taxon>Tracheophyta</taxon>
        <taxon>Spermatophyta</taxon>
        <taxon>Magnoliopsida</taxon>
        <taxon>eudicotyledons</taxon>
        <taxon>Gunneridae</taxon>
        <taxon>Pentapetalae</taxon>
        <taxon>rosids</taxon>
        <taxon>fabids</taxon>
        <taxon>Fabales</taxon>
        <taxon>Fabaceae</taxon>
        <taxon>Papilionoideae</taxon>
        <taxon>50 kb inversion clade</taxon>
        <taxon>NPAAA clade</taxon>
        <taxon>indigoferoid/millettioid clade</taxon>
        <taxon>Phaseoleae</taxon>
        <taxon>Psophocarpus</taxon>
    </lineage>
</organism>
<comment type="caution">
    <text evidence="1">The sequence shown here is derived from an EMBL/GenBank/DDBJ whole genome shotgun (WGS) entry which is preliminary data.</text>
</comment>
<dbReference type="AlphaFoldDB" id="A0AAN9SZ13"/>
<proteinExistence type="predicted"/>
<dbReference type="Proteomes" id="UP001386955">
    <property type="component" value="Unassembled WGS sequence"/>
</dbReference>
<accession>A0AAN9SZ13</accession>
<keyword evidence="2" id="KW-1185">Reference proteome</keyword>
<sequence length="68" mass="7684">MKKRRKRNNVKWELYCSIAWHVCVCVVATWDGTVNKKEEKGEGSECCGRATGGDVEEWGALMGMASRF</sequence>
<name>A0AAN9SZ13_PSOTE</name>